<dbReference type="InterPro" id="IPR043504">
    <property type="entry name" value="Peptidase_S1_PA_chymotrypsin"/>
</dbReference>
<sequence length="78" mass="8000">MRLSRVDHAVASGSGDSGGPVFSLPSPDNGKVIAKGIISGGDNGTVVSCGAGTTCTWRSYYADIQESLGWYGLTFVSN</sequence>
<dbReference type="RefSeq" id="WP_345124108.1">
    <property type="nucleotide sequence ID" value="NZ_BAABAT010000004.1"/>
</dbReference>
<dbReference type="SUPFAM" id="SSF50494">
    <property type="entry name" value="Trypsin-like serine proteases"/>
    <property type="match status" value="1"/>
</dbReference>
<evidence type="ECO:0000256" key="1">
    <source>
        <dbReference type="SAM" id="MobiDB-lite"/>
    </source>
</evidence>
<feature type="region of interest" description="Disordered" evidence="1">
    <location>
        <begin position="1"/>
        <end position="25"/>
    </location>
</feature>
<dbReference type="Gene3D" id="2.40.10.10">
    <property type="entry name" value="Trypsin-like serine proteases"/>
    <property type="match status" value="1"/>
</dbReference>
<protein>
    <recommendedName>
        <fullName evidence="4">Peptidase S1 domain-containing protein</fullName>
    </recommendedName>
</protein>
<evidence type="ECO:0000313" key="2">
    <source>
        <dbReference type="EMBL" id="GAA4247268.1"/>
    </source>
</evidence>
<comment type="caution">
    <text evidence="2">The sequence shown here is derived from an EMBL/GenBank/DDBJ whole genome shotgun (WGS) entry which is preliminary data.</text>
</comment>
<dbReference type="Proteomes" id="UP001500620">
    <property type="component" value="Unassembled WGS sequence"/>
</dbReference>
<organism evidence="2 3">
    <name type="scientific">Dactylosporangium darangshiense</name>
    <dbReference type="NCBI Taxonomy" id="579108"/>
    <lineage>
        <taxon>Bacteria</taxon>
        <taxon>Bacillati</taxon>
        <taxon>Actinomycetota</taxon>
        <taxon>Actinomycetes</taxon>
        <taxon>Micromonosporales</taxon>
        <taxon>Micromonosporaceae</taxon>
        <taxon>Dactylosporangium</taxon>
    </lineage>
</organism>
<evidence type="ECO:0008006" key="4">
    <source>
        <dbReference type="Google" id="ProtNLM"/>
    </source>
</evidence>
<gene>
    <name evidence="2" type="ORF">GCM10022255_022450</name>
</gene>
<keyword evidence="3" id="KW-1185">Reference proteome</keyword>
<reference evidence="3" key="1">
    <citation type="journal article" date="2019" name="Int. J. Syst. Evol. Microbiol.">
        <title>The Global Catalogue of Microorganisms (GCM) 10K type strain sequencing project: providing services to taxonomists for standard genome sequencing and annotation.</title>
        <authorList>
            <consortium name="The Broad Institute Genomics Platform"/>
            <consortium name="The Broad Institute Genome Sequencing Center for Infectious Disease"/>
            <person name="Wu L."/>
            <person name="Ma J."/>
        </authorList>
    </citation>
    <scope>NUCLEOTIDE SEQUENCE [LARGE SCALE GENOMIC DNA]</scope>
    <source>
        <strain evidence="3">JCM 17441</strain>
    </source>
</reference>
<accession>A0ABP8D4R2</accession>
<dbReference type="EMBL" id="BAABAT010000004">
    <property type="protein sequence ID" value="GAA4247268.1"/>
    <property type="molecule type" value="Genomic_DNA"/>
</dbReference>
<dbReference type="InterPro" id="IPR009003">
    <property type="entry name" value="Peptidase_S1_PA"/>
</dbReference>
<name>A0ABP8D4R2_9ACTN</name>
<proteinExistence type="predicted"/>
<evidence type="ECO:0000313" key="3">
    <source>
        <dbReference type="Proteomes" id="UP001500620"/>
    </source>
</evidence>